<keyword evidence="5" id="KW-0998">Cell outer membrane</keyword>
<dbReference type="Gene3D" id="1.25.40.390">
    <property type="match status" value="1"/>
</dbReference>
<evidence type="ECO:0000256" key="2">
    <source>
        <dbReference type="ARBA" id="ARBA00006275"/>
    </source>
</evidence>
<evidence type="ECO:0000256" key="3">
    <source>
        <dbReference type="ARBA" id="ARBA00022729"/>
    </source>
</evidence>
<protein>
    <submittedName>
        <fullName evidence="8">RagB/SusD family nutrient uptake outer membrane protein</fullName>
    </submittedName>
</protein>
<sequence>MKFKNIFLVSSLFFSITGCTKYLDVVPDNTLKLENIFDLREDAWNALAKVYSYMPQDDKIHLTSWTLGDEWLGRLDLDNNLNHLRALRIMRGLQSQTSPQLGLWSGTQGGKPLYQGLRQADVFLQNIDKVRDMSQNEKDNWSAQVKFMKAYYCFLLIRQYGPIILPEKMVTPESTKEELFLPRAKVEDSFNFILSLIDEAMPHLKERVNENDLGQVDQLAAKAIKARILLYRASPFFNGNREFFGDFYNAEGEPFFPLEENREKWKVTLDAINEAIQIAEANGVQLYRFESEPFLYDREAFEENPEKMQTLYDLRMLLCDPWNRELVWAYSNIDYYADGGLSSGANIRLPEGYGDGVRNNASFSYQWLGATYKMAERYYTKNGLPLEEDLSYDMNMRHEIVETPGVMDENYKELYGYMQPGAETINLYLNREPRFYANLGITGGYWRAHAVRINTMFFANSDGGFNSSINATDFLATGIGIQKVVHPESQSGGWQRTIKFPYPIIRLADLYLMRAEAMNEYYGPSAEVYEDINKIRRRAGIPDVEVVWSDPSLTRTVNKHLTKEGLRDIILEERSIEFAFEGIHFWDMWRYKYASQRFSSPVWGWTHTGTTASTFFVQEVKQQRRFTITDYLWPIDLNEMNTNSKLIQNPGW</sequence>
<accession>A0ABR7XRP0</accession>
<evidence type="ECO:0000313" key="8">
    <source>
        <dbReference type="EMBL" id="MBD1421843.1"/>
    </source>
</evidence>
<reference evidence="8 9" key="1">
    <citation type="submission" date="2020-08" db="EMBL/GenBank/DDBJ databases">
        <title>Sphingobacterium sp. DN00404 isolated from aquaculture water.</title>
        <authorList>
            <person name="Zhang M."/>
        </authorList>
    </citation>
    <scope>NUCLEOTIDE SEQUENCE [LARGE SCALE GENOMIC DNA]</scope>
    <source>
        <strain evidence="8 9">KCTC 42746</strain>
    </source>
</reference>
<keyword evidence="3" id="KW-0732">Signal</keyword>
<comment type="similarity">
    <text evidence="2">Belongs to the SusD family.</text>
</comment>
<evidence type="ECO:0000256" key="4">
    <source>
        <dbReference type="ARBA" id="ARBA00023136"/>
    </source>
</evidence>
<gene>
    <name evidence="8" type="ORF">H8B21_09715</name>
</gene>
<feature type="domain" description="RagB/SusD" evidence="6">
    <location>
        <begin position="325"/>
        <end position="652"/>
    </location>
</feature>
<evidence type="ECO:0000259" key="6">
    <source>
        <dbReference type="Pfam" id="PF07980"/>
    </source>
</evidence>
<dbReference type="PROSITE" id="PS51257">
    <property type="entry name" value="PROKAR_LIPOPROTEIN"/>
    <property type="match status" value="1"/>
</dbReference>
<dbReference type="InterPro" id="IPR012944">
    <property type="entry name" value="SusD_RagB_dom"/>
</dbReference>
<comment type="caution">
    <text evidence="8">The sequence shown here is derived from an EMBL/GenBank/DDBJ whole genome shotgun (WGS) entry which is preliminary data.</text>
</comment>
<dbReference type="Pfam" id="PF14322">
    <property type="entry name" value="SusD-like_3"/>
    <property type="match status" value="1"/>
</dbReference>
<comment type="subcellular location">
    <subcellularLocation>
        <location evidence="1">Cell outer membrane</location>
    </subcellularLocation>
</comment>
<keyword evidence="4" id="KW-0472">Membrane</keyword>
<evidence type="ECO:0000259" key="7">
    <source>
        <dbReference type="Pfam" id="PF14322"/>
    </source>
</evidence>
<feature type="domain" description="SusD-like N-terminal" evidence="7">
    <location>
        <begin position="21"/>
        <end position="230"/>
    </location>
</feature>
<dbReference type="EMBL" id="JACNYL010000002">
    <property type="protein sequence ID" value="MBD1421843.1"/>
    <property type="molecule type" value="Genomic_DNA"/>
</dbReference>
<keyword evidence="9" id="KW-1185">Reference proteome</keyword>
<dbReference type="RefSeq" id="WP_190313549.1">
    <property type="nucleotide sequence ID" value="NZ_JACNYL010000002.1"/>
</dbReference>
<dbReference type="Proteomes" id="UP000651112">
    <property type="component" value="Unassembled WGS sequence"/>
</dbReference>
<dbReference type="SUPFAM" id="SSF48452">
    <property type="entry name" value="TPR-like"/>
    <property type="match status" value="1"/>
</dbReference>
<organism evidence="8 9">
    <name type="scientific">Sphingobacterium chuzhouense</name>
    <dbReference type="NCBI Taxonomy" id="1742264"/>
    <lineage>
        <taxon>Bacteria</taxon>
        <taxon>Pseudomonadati</taxon>
        <taxon>Bacteroidota</taxon>
        <taxon>Sphingobacteriia</taxon>
        <taxon>Sphingobacteriales</taxon>
        <taxon>Sphingobacteriaceae</taxon>
        <taxon>Sphingobacterium</taxon>
    </lineage>
</organism>
<name>A0ABR7XRP0_9SPHI</name>
<evidence type="ECO:0000256" key="5">
    <source>
        <dbReference type="ARBA" id="ARBA00023237"/>
    </source>
</evidence>
<evidence type="ECO:0000256" key="1">
    <source>
        <dbReference type="ARBA" id="ARBA00004442"/>
    </source>
</evidence>
<evidence type="ECO:0000313" key="9">
    <source>
        <dbReference type="Proteomes" id="UP000651112"/>
    </source>
</evidence>
<dbReference type="Pfam" id="PF07980">
    <property type="entry name" value="SusD_RagB"/>
    <property type="match status" value="1"/>
</dbReference>
<dbReference type="InterPro" id="IPR011990">
    <property type="entry name" value="TPR-like_helical_dom_sf"/>
</dbReference>
<dbReference type="InterPro" id="IPR033985">
    <property type="entry name" value="SusD-like_N"/>
</dbReference>
<proteinExistence type="inferred from homology"/>